<dbReference type="PANTHER" id="PTHR34979">
    <property type="entry name" value="INNER MEMBRANE PROTEIN YGAZ"/>
    <property type="match status" value="1"/>
</dbReference>
<keyword evidence="4" id="KW-1003">Cell membrane</keyword>
<keyword evidence="5 8" id="KW-0812">Transmembrane</keyword>
<keyword evidence="6 8" id="KW-1133">Transmembrane helix</keyword>
<comment type="subcellular location">
    <subcellularLocation>
        <location evidence="1">Cell membrane</location>
        <topology evidence="1">Multi-pass membrane protein</topology>
    </subcellularLocation>
</comment>
<evidence type="ECO:0000256" key="2">
    <source>
        <dbReference type="ARBA" id="ARBA00010735"/>
    </source>
</evidence>
<keyword evidence="3" id="KW-0813">Transport</keyword>
<feature type="transmembrane region" description="Helical" evidence="8">
    <location>
        <begin position="184"/>
        <end position="202"/>
    </location>
</feature>
<evidence type="ECO:0000256" key="5">
    <source>
        <dbReference type="ARBA" id="ARBA00022692"/>
    </source>
</evidence>
<dbReference type="EMBL" id="LDPZ01000030">
    <property type="protein sequence ID" value="KTQ94078.1"/>
    <property type="molecule type" value="Genomic_DNA"/>
</dbReference>
<dbReference type="InterPro" id="IPR011606">
    <property type="entry name" value="Brnchd-chn_aa_trnsp_permease"/>
</dbReference>
<dbReference type="GO" id="GO:1903785">
    <property type="term" value="P:L-valine transmembrane transport"/>
    <property type="evidence" value="ECO:0007669"/>
    <property type="project" value="TreeGrafter"/>
</dbReference>
<evidence type="ECO:0000256" key="7">
    <source>
        <dbReference type="ARBA" id="ARBA00023136"/>
    </source>
</evidence>
<feature type="transmembrane region" description="Helical" evidence="8">
    <location>
        <begin position="128"/>
        <end position="151"/>
    </location>
</feature>
<dbReference type="OrthoDB" id="3579489at2"/>
<dbReference type="Pfam" id="PF03591">
    <property type="entry name" value="AzlC"/>
    <property type="match status" value="1"/>
</dbReference>
<organism evidence="9 10">
    <name type="scientific">Aureimonas ureilytica</name>
    <dbReference type="NCBI Taxonomy" id="401562"/>
    <lineage>
        <taxon>Bacteria</taxon>
        <taxon>Pseudomonadati</taxon>
        <taxon>Pseudomonadota</taxon>
        <taxon>Alphaproteobacteria</taxon>
        <taxon>Hyphomicrobiales</taxon>
        <taxon>Aurantimonadaceae</taxon>
        <taxon>Aureimonas</taxon>
    </lineage>
</organism>
<dbReference type="GO" id="GO:0005886">
    <property type="term" value="C:plasma membrane"/>
    <property type="evidence" value="ECO:0007669"/>
    <property type="project" value="UniProtKB-SubCell"/>
</dbReference>
<name>A0A175R5T7_9HYPH</name>
<gene>
    <name evidence="9" type="ORF">NS226_14615</name>
</gene>
<comment type="caution">
    <text evidence="9">The sequence shown here is derived from an EMBL/GenBank/DDBJ whole genome shotgun (WGS) entry which is preliminary data.</text>
</comment>
<accession>A0A175R5T7</accession>
<sequence length="235" mass="25103">MSRSSEFRAGLAHSVPLLLALVPFGGVYGALATRMGLSLPETLGFSLSVYAGSSQFLALQMIGTGAPVWAILIGVFAINFRHVLYSASIGRHLGRFNGWEKALAFFLMVDPSFAAAEARASDGVVRKTYYFTFALVLYVGWALATLLGALFGRLIENPERYALDFALPIYFLAQTMAFRHRRQFWPVAGASALAAVVAYGTLGSPWHVTLGGLAGILVAVLRTPAGGKQAKGEGV</sequence>
<evidence type="ECO:0000313" key="10">
    <source>
        <dbReference type="Proteomes" id="UP000078272"/>
    </source>
</evidence>
<evidence type="ECO:0000256" key="1">
    <source>
        <dbReference type="ARBA" id="ARBA00004651"/>
    </source>
</evidence>
<dbReference type="Proteomes" id="UP000078272">
    <property type="component" value="Unassembled WGS sequence"/>
</dbReference>
<comment type="similarity">
    <text evidence="2">Belongs to the AzlC family.</text>
</comment>
<reference evidence="9 10" key="1">
    <citation type="journal article" date="2016" name="Front. Microbiol.">
        <title>Genomic Resource of Rice Seed Associated Bacteria.</title>
        <authorList>
            <person name="Midha S."/>
            <person name="Bansal K."/>
            <person name="Sharma S."/>
            <person name="Kumar N."/>
            <person name="Patil P.P."/>
            <person name="Chaudhry V."/>
            <person name="Patil P.B."/>
        </authorList>
    </citation>
    <scope>NUCLEOTIDE SEQUENCE [LARGE SCALE GENOMIC DNA]</scope>
    <source>
        <strain evidence="9 10">NS226</strain>
    </source>
</reference>
<evidence type="ECO:0000256" key="8">
    <source>
        <dbReference type="SAM" id="Phobius"/>
    </source>
</evidence>
<proteinExistence type="inferred from homology"/>
<protein>
    <submittedName>
        <fullName evidence="9">Branched-chain amino acid ABC transporter permease</fullName>
    </submittedName>
</protein>
<dbReference type="PANTHER" id="PTHR34979:SF1">
    <property type="entry name" value="INNER MEMBRANE PROTEIN YGAZ"/>
    <property type="match status" value="1"/>
</dbReference>
<evidence type="ECO:0000313" key="9">
    <source>
        <dbReference type="EMBL" id="KTQ94078.1"/>
    </source>
</evidence>
<evidence type="ECO:0000256" key="3">
    <source>
        <dbReference type="ARBA" id="ARBA00022448"/>
    </source>
</evidence>
<evidence type="ECO:0000256" key="4">
    <source>
        <dbReference type="ARBA" id="ARBA00022475"/>
    </source>
</evidence>
<keyword evidence="7 8" id="KW-0472">Membrane</keyword>
<feature type="transmembrane region" description="Helical" evidence="8">
    <location>
        <begin position="56"/>
        <end position="78"/>
    </location>
</feature>
<evidence type="ECO:0000256" key="6">
    <source>
        <dbReference type="ARBA" id="ARBA00022989"/>
    </source>
</evidence>
<dbReference type="AlphaFoldDB" id="A0A175R5T7"/>
<dbReference type="PATRIC" id="fig|401562.3.peg.2623"/>
<dbReference type="RefSeq" id="WP_058635581.1">
    <property type="nucleotide sequence ID" value="NZ_LDPZ01000030.1"/>
</dbReference>